<dbReference type="PANTHER" id="PTHR43767">
    <property type="entry name" value="LONG-CHAIN-FATTY-ACID--COA LIGASE"/>
    <property type="match status" value="1"/>
</dbReference>
<dbReference type="NCBIfam" id="NF006754">
    <property type="entry name" value="PRK09274.1"/>
    <property type="match status" value="1"/>
</dbReference>
<dbReference type="EMBL" id="JAFITO010000001">
    <property type="protein sequence ID" value="MBN4067954.1"/>
    <property type="molecule type" value="Genomic_DNA"/>
</dbReference>
<dbReference type="InterPro" id="IPR020845">
    <property type="entry name" value="AMP-binding_CS"/>
</dbReference>
<feature type="domain" description="AMP-dependent synthetase/ligase" evidence="1">
    <location>
        <begin position="15"/>
        <end position="389"/>
    </location>
</feature>
<name>A0ABS3ATC2_9BACT</name>
<evidence type="ECO:0000313" key="3">
    <source>
        <dbReference type="Proteomes" id="UP000717534"/>
    </source>
</evidence>
<dbReference type="InterPro" id="IPR050237">
    <property type="entry name" value="ATP-dep_AMP-bd_enzyme"/>
</dbReference>
<proteinExistence type="predicted"/>
<dbReference type="InterPro" id="IPR042099">
    <property type="entry name" value="ANL_N_sf"/>
</dbReference>
<sequence length="545" mass="60116">MSLNIAHTLVETAKDIRDRVGLVEAVTGKSLTFNELNRRSDAFAHILKNRGVESGERVMLMVKPSADFICLTFALFKIGAPVILIDPGMGYVNLLRCIEGVRPKGFIGIPKALFFKTLFRKPFNTVKYTFCCGFSLGLFGPDIAKLADQDYPEFPVFEPEVDDLAAIIFTTGSTGPPKGVRYEHSIFQAQLGLIRDYYGIGPGDVDQPAFPLFALFSTALGAQAVIPDMDPTRPAKVDSAVFTASIEKYKVSYSFGSPALWNVVASSCEDRDKRLKTLKKVLMAGAPVSGALIEAMQDVLPEDAVIHTPYGATESLPIASIEGTEVVRETWDLTRRGQGTCVGRSLPGIEIAIIPISDMAISKLERQTFLPSGKIGEIIVQGNVVTSSYENNDRENKLAKISDGNSFWHRMGDVGYLDGSGRLWFCGRRAHRVVCRKYNKTFYSIPCEAFFNSHPDVFRSALVAIPLSSGADCIPAIIVELEKESAIDTQQLIHELREIGKNNPLTLEIDTYLIHPDFPVDIRHNAKIFREKLSLWATSQLEGQI</sequence>
<evidence type="ECO:0000313" key="2">
    <source>
        <dbReference type="EMBL" id="MBN4067954.1"/>
    </source>
</evidence>
<reference evidence="2 3" key="1">
    <citation type="submission" date="2021-02" db="EMBL/GenBank/DDBJ databases">
        <title>Activity-based single-cell genomes from oceanic crustal fluid captures similar information to metagenomic and metatranscriptomic surveys with orders of magnitude less sampling.</title>
        <authorList>
            <person name="D'Angelo T.S."/>
            <person name="Orcutt B.N."/>
        </authorList>
    </citation>
    <scope>NUCLEOTIDE SEQUENCE [LARGE SCALE GENOMIC DNA]</scope>
    <source>
        <strain evidence="2">AH-315-G02</strain>
    </source>
</reference>
<dbReference type="Proteomes" id="UP000717534">
    <property type="component" value="Unassembled WGS sequence"/>
</dbReference>
<evidence type="ECO:0000259" key="1">
    <source>
        <dbReference type="Pfam" id="PF00501"/>
    </source>
</evidence>
<comment type="caution">
    <text evidence="2">The sequence shown here is derived from an EMBL/GenBank/DDBJ whole genome shotgun (WGS) entry which is preliminary data.</text>
</comment>
<dbReference type="PANTHER" id="PTHR43767:SF1">
    <property type="entry name" value="NONRIBOSOMAL PEPTIDE SYNTHASE PES1 (EUROFUNG)-RELATED"/>
    <property type="match status" value="1"/>
</dbReference>
<dbReference type="InterPro" id="IPR000873">
    <property type="entry name" value="AMP-dep_synth/lig_dom"/>
</dbReference>
<protein>
    <submittedName>
        <fullName evidence="2">AMP-binding protein</fullName>
    </submittedName>
</protein>
<dbReference type="Pfam" id="PF00501">
    <property type="entry name" value="AMP-binding"/>
    <property type="match status" value="1"/>
</dbReference>
<dbReference type="PROSITE" id="PS00455">
    <property type="entry name" value="AMP_BINDING"/>
    <property type="match status" value="1"/>
</dbReference>
<gene>
    <name evidence="2" type="ORF">JYU06_00305</name>
</gene>
<keyword evidence="3" id="KW-1185">Reference proteome</keyword>
<accession>A0ABS3ATC2</accession>
<dbReference type="Gene3D" id="3.40.50.12780">
    <property type="entry name" value="N-terminal domain of ligase-like"/>
    <property type="match status" value="1"/>
</dbReference>
<dbReference type="SUPFAM" id="SSF56801">
    <property type="entry name" value="Acetyl-CoA synthetase-like"/>
    <property type="match status" value="1"/>
</dbReference>
<organism evidence="2 3">
    <name type="scientific">Desulfotalea psychrophila</name>
    <dbReference type="NCBI Taxonomy" id="84980"/>
    <lineage>
        <taxon>Bacteria</taxon>
        <taxon>Pseudomonadati</taxon>
        <taxon>Thermodesulfobacteriota</taxon>
        <taxon>Desulfobulbia</taxon>
        <taxon>Desulfobulbales</taxon>
        <taxon>Desulfocapsaceae</taxon>
        <taxon>Desulfotalea</taxon>
    </lineage>
</organism>